<dbReference type="Proteomes" id="UP000766698">
    <property type="component" value="Unassembled WGS sequence"/>
</dbReference>
<feature type="region of interest" description="Disordered" evidence="1">
    <location>
        <begin position="1"/>
        <end position="38"/>
    </location>
</feature>
<dbReference type="EMBL" id="WMLF01000385">
    <property type="protein sequence ID" value="MBB1245997.1"/>
    <property type="molecule type" value="Genomic_DNA"/>
</dbReference>
<gene>
    <name evidence="2" type="ORF">GL263_20930</name>
</gene>
<name>A0ABR6EL08_9ACTN</name>
<comment type="caution">
    <text evidence="2">The sequence shown here is derived from an EMBL/GenBank/DDBJ whole genome shotgun (WGS) entry which is preliminary data.</text>
</comment>
<proteinExistence type="predicted"/>
<feature type="compositionally biased region" description="Pro residues" evidence="1">
    <location>
        <begin position="19"/>
        <end position="31"/>
    </location>
</feature>
<evidence type="ECO:0000313" key="3">
    <source>
        <dbReference type="Proteomes" id="UP000766698"/>
    </source>
</evidence>
<accession>A0ABR6EL08</accession>
<keyword evidence="3" id="KW-1185">Reference proteome</keyword>
<organism evidence="2 3">
    <name type="scientific">Streptomyces durbertensis</name>
    <dbReference type="NCBI Taxonomy" id="2448886"/>
    <lineage>
        <taxon>Bacteria</taxon>
        <taxon>Bacillati</taxon>
        <taxon>Actinomycetota</taxon>
        <taxon>Actinomycetes</taxon>
        <taxon>Kitasatosporales</taxon>
        <taxon>Streptomycetaceae</taxon>
        <taxon>Streptomyces</taxon>
    </lineage>
</organism>
<evidence type="ECO:0000313" key="2">
    <source>
        <dbReference type="EMBL" id="MBB1245997.1"/>
    </source>
</evidence>
<sequence>MPGPHPPAGPEFGQQAAPGGPPTPGGPPAAPPSGSARMRQVADELDQLDELLRKRDGER</sequence>
<protein>
    <submittedName>
        <fullName evidence="2">Uncharacterized protein</fullName>
    </submittedName>
</protein>
<reference evidence="3" key="1">
    <citation type="journal article" date="2020" name="Syst. Appl. Microbiol.">
        <title>Streptomyces alkaliterrae sp. nov., isolated from an alkaline soil, and emended descriptions of Streptomyces alkaliphilus, Streptomyces calidiresistens and Streptomyces durbertensis.</title>
        <authorList>
            <person name="Swiecimska M."/>
            <person name="Golinska P."/>
            <person name="Nouioui I."/>
            <person name="Wypij M."/>
            <person name="Rai M."/>
            <person name="Sangal V."/>
            <person name="Goodfellow M."/>
        </authorList>
    </citation>
    <scope>NUCLEOTIDE SEQUENCE [LARGE SCALE GENOMIC DNA]</scope>
    <source>
        <strain evidence="3">DSM 104538</strain>
    </source>
</reference>
<evidence type="ECO:0000256" key="1">
    <source>
        <dbReference type="SAM" id="MobiDB-lite"/>
    </source>
</evidence>